<comment type="caution">
    <text evidence="1">The sequence shown here is derived from an EMBL/GenBank/DDBJ whole genome shotgun (WGS) entry which is preliminary data.</text>
</comment>
<gene>
    <name evidence="1" type="ORF">DAKH74_031950</name>
</gene>
<dbReference type="EMBL" id="BTGD01000008">
    <property type="protein sequence ID" value="GMM56579.1"/>
    <property type="molecule type" value="Genomic_DNA"/>
</dbReference>
<evidence type="ECO:0000313" key="2">
    <source>
        <dbReference type="Proteomes" id="UP001377567"/>
    </source>
</evidence>
<evidence type="ECO:0000313" key="1">
    <source>
        <dbReference type="EMBL" id="GMM56579.1"/>
    </source>
</evidence>
<protein>
    <submittedName>
        <fullName evidence="1">Mcm22 protein</fullName>
    </submittedName>
</protein>
<dbReference type="Proteomes" id="UP001377567">
    <property type="component" value="Unassembled WGS sequence"/>
</dbReference>
<organism evidence="1 2">
    <name type="scientific">Maudiozyma humilis</name>
    <name type="common">Sour dough yeast</name>
    <name type="synonym">Kazachstania humilis</name>
    <dbReference type="NCBI Taxonomy" id="51915"/>
    <lineage>
        <taxon>Eukaryota</taxon>
        <taxon>Fungi</taxon>
        <taxon>Dikarya</taxon>
        <taxon>Ascomycota</taxon>
        <taxon>Saccharomycotina</taxon>
        <taxon>Saccharomycetes</taxon>
        <taxon>Saccharomycetales</taxon>
        <taxon>Saccharomycetaceae</taxon>
        <taxon>Maudiozyma</taxon>
    </lineage>
</organism>
<proteinExistence type="predicted"/>
<name>A0AAV5RY93_MAUHU</name>
<accession>A0AAV5RY93</accession>
<keyword evidence="2" id="KW-1185">Reference proteome</keyword>
<reference evidence="1 2" key="1">
    <citation type="journal article" date="2023" name="Elife">
        <title>Identification of key yeast species and microbe-microbe interactions impacting larval growth of Drosophila in the wild.</title>
        <authorList>
            <person name="Mure A."/>
            <person name="Sugiura Y."/>
            <person name="Maeda R."/>
            <person name="Honda K."/>
            <person name="Sakurai N."/>
            <person name="Takahashi Y."/>
            <person name="Watada M."/>
            <person name="Katoh T."/>
            <person name="Gotoh A."/>
            <person name="Gotoh Y."/>
            <person name="Taniguchi I."/>
            <person name="Nakamura K."/>
            <person name="Hayashi T."/>
            <person name="Katayama T."/>
            <person name="Uemura T."/>
            <person name="Hattori Y."/>
        </authorList>
    </citation>
    <scope>NUCLEOTIDE SEQUENCE [LARGE SCALE GENOMIC DNA]</scope>
    <source>
        <strain evidence="1 2">KH-74</strain>
    </source>
</reference>
<dbReference type="AlphaFoldDB" id="A0AAV5RY93"/>
<sequence length="239" mass="26887">MDAGDEGANDYVNALETQLENKTVFLKQSQESLRKLRRKFKADNADAKPVAVDKETWKAFMKKPMMFVEKSDPIGLSLTDSSVRMRNETSRDWAELVSGSELDYKRGLEEMINSQRSVNKDLETLIRLLEHGDEGQEGSLEHIPVAATLSDKNASLWASLSKLCSEVLCRDSEDPTEVEGVLKRLVQYDAVLSVSDFSGTPELERLYRLLLRANLLDPEFSPSSSGHVRLLDFNDDDLS</sequence>